<dbReference type="PIRSF" id="PIRSF005690">
    <property type="entry name" value="GerBA"/>
    <property type="match status" value="1"/>
</dbReference>
<dbReference type="PANTHER" id="PTHR22550">
    <property type="entry name" value="SPORE GERMINATION PROTEIN"/>
    <property type="match status" value="1"/>
</dbReference>
<evidence type="ECO:0000256" key="5">
    <source>
        <dbReference type="SAM" id="Phobius"/>
    </source>
</evidence>
<gene>
    <name evidence="6" type="ORF">NK662_21270</name>
</gene>
<comment type="similarity">
    <text evidence="2 4">Belongs to the GerABKA family.</text>
</comment>
<dbReference type="Proteomes" id="UP001156102">
    <property type="component" value="Unassembled WGS sequence"/>
</dbReference>
<name>A0AA41X931_9BACI</name>
<dbReference type="Pfam" id="PF03323">
    <property type="entry name" value="GerA"/>
    <property type="match status" value="1"/>
</dbReference>
<keyword evidence="3 4" id="KW-0472">Membrane</keyword>
<evidence type="ECO:0000256" key="1">
    <source>
        <dbReference type="ARBA" id="ARBA00004141"/>
    </source>
</evidence>
<accession>A0AA41X931</accession>
<comment type="caution">
    <text evidence="6">The sequence shown here is derived from an EMBL/GenBank/DDBJ whole genome shotgun (WGS) entry which is preliminary data.</text>
</comment>
<feature type="transmembrane region" description="Helical" evidence="5">
    <location>
        <begin position="338"/>
        <end position="358"/>
    </location>
</feature>
<sequence>MTLLKGAFRECADAVFREVHGAGASGMLVYLDGLVKTEDLELHVLDHLLAPDEGARQLKDATSIASVKTTAKWEDVVHAILDGDAALLVEGADQALLLSVRGGTRRGVQEPASETVIRGPREGFTESLRVNTSLVRFRLKTADFKLISFTIGTQTRTKVELAYVEGIAKEEIIEEAKKRLSAIEIDGVLESAYLEELMEDNRYSPFPQLQHSERPDTVAALLLEGRFAVFTDGTPFVLLGPVTAWQMLQASEDYYDRYMFANFIRWLRLAFLFVALFTPGLYIAIITYHQDLLPTTLILSIAAAREAIPFPAFVEAIIMELAFEALREAGIRLPKTVGQAVSILGALVIGQAAVQAGIVSAPMVIIVSLTGIASFTIPKFNFAISVRLLRFPIMLFAAIFGLFGIIICTMWICTHLATLTSFGVPYLSGIAPYKKGEAKDILARAPWWKMKLRPATFVRGNRKRLVGREEE</sequence>
<evidence type="ECO:0000256" key="3">
    <source>
        <dbReference type="ARBA" id="ARBA00023136"/>
    </source>
</evidence>
<evidence type="ECO:0000313" key="7">
    <source>
        <dbReference type="Proteomes" id="UP001156102"/>
    </source>
</evidence>
<proteinExistence type="inferred from homology"/>
<reference evidence="6" key="1">
    <citation type="submission" date="2022-07" db="EMBL/GenBank/DDBJ databases">
        <authorList>
            <person name="Li W.-J."/>
            <person name="Deng Q.-Q."/>
        </authorList>
    </citation>
    <scope>NUCLEOTIDE SEQUENCE</scope>
    <source>
        <strain evidence="6">SYSU M60031</strain>
    </source>
</reference>
<dbReference type="GO" id="GO:0005886">
    <property type="term" value="C:plasma membrane"/>
    <property type="evidence" value="ECO:0007669"/>
    <property type="project" value="UniProtKB-SubCell"/>
</dbReference>
<keyword evidence="7" id="KW-1185">Reference proteome</keyword>
<feature type="transmembrane region" description="Helical" evidence="5">
    <location>
        <begin position="308"/>
        <end position="326"/>
    </location>
</feature>
<keyword evidence="5" id="KW-1133">Transmembrane helix</keyword>
<evidence type="ECO:0000313" key="6">
    <source>
        <dbReference type="EMBL" id="MCP8971057.1"/>
    </source>
</evidence>
<feature type="transmembrane region" description="Helical" evidence="5">
    <location>
        <begin position="266"/>
        <end position="288"/>
    </location>
</feature>
<feature type="transmembrane region" description="Helical" evidence="5">
    <location>
        <begin position="391"/>
        <end position="412"/>
    </location>
</feature>
<keyword evidence="5" id="KW-0812">Transmembrane</keyword>
<evidence type="ECO:0000256" key="2">
    <source>
        <dbReference type="ARBA" id="ARBA00005278"/>
    </source>
</evidence>
<protein>
    <submittedName>
        <fullName evidence="6">Spore germination protein</fullName>
    </submittedName>
</protein>
<dbReference type="EMBL" id="JANCLT010000018">
    <property type="protein sequence ID" value="MCP8971057.1"/>
    <property type="molecule type" value="Genomic_DNA"/>
</dbReference>
<dbReference type="AlphaFoldDB" id="A0AA41X931"/>
<dbReference type="InterPro" id="IPR050768">
    <property type="entry name" value="UPF0353/GerABKA_families"/>
</dbReference>
<organism evidence="6 7">
    <name type="scientific">Ectobacillus ponti</name>
    <dbReference type="NCBI Taxonomy" id="2961894"/>
    <lineage>
        <taxon>Bacteria</taxon>
        <taxon>Bacillati</taxon>
        <taxon>Bacillota</taxon>
        <taxon>Bacilli</taxon>
        <taxon>Bacillales</taxon>
        <taxon>Bacillaceae</taxon>
        <taxon>Ectobacillus</taxon>
    </lineage>
</organism>
<evidence type="ECO:0000256" key="4">
    <source>
        <dbReference type="PIRNR" id="PIRNR005690"/>
    </source>
</evidence>
<dbReference type="PANTHER" id="PTHR22550:SF5">
    <property type="entry name" value="LEUCINE ZIPPER PROTEIN 4"/>
    <property type="match status" value="1"/>
</dbReference>
<dbReference type="GO" id="GO:0009847">
    <property type="term" value="P:spore germination"/>
    <property type="evidence" value="ECO:0007669"/>
    <property type="project" value="UniProtKB-UniRule"/>
</dbReference>
<comment type="subcellular location">
    <subcellularLocation>
        <location evidence="4">Cell membrane</location>
    </subcellularLocation>
    <subcellularLocation>
        <location evidence="1">Membrane</location>
        <topology evidence="1">Multi-pass membrane protein</topology>
    </subcellularLocation>
</comment>
<dbReference type="InterPro" id="IPR004995">
    <property type="entry name" value="Spore_Ger"/>
</dbReference>
<feature type="transmembrane region" description="Helical" evidence="5">
    <location>
        <begin position="364"/>
        <end position="384"/>
    </location>
</feature>